<reference evidence="2 3" key="2">
    <citation type="submission" date="2014-05" db="EMBL/GenBank/DDBJ databases">
        <title>Draft genome sequence of Halobacillus karajensis HK-03.</title>
        <authorList>
            <person name="Khelaifia S."/>
            <person name="Croce O."/>
            <person name="Lagier J.C."/>
            <person name="Raoult D."/>
        </authorList>
    </citation>
    <scope>NUCLEOTIDE SEQUENCE [LARGE SCALE GENOMIC DNA]</scope>
    <source>
        <strain evidence="2 3">HD-03</strain>
    </source>
</reference>
<protein>
    <recommendedName>
        <fullName evidence="4">YkoS</fullName>
    </recommendedName>
</protein>
<dbReference type="RefSeq" id="WP_035510420.1">
    <property type="nucleotide sequence ID" value="NZ_CCDH010000002.1"/>
</dbReference>
<accession>A0A024P820</accession>
<dbReference type="AlphaFoldDB" id="A0A024P820"/>
<organism evidence="2 3">
    <name type="scientific">Halobacillus karajensis</name>
    <dbReference type="NCBI Taxonomy" id="195088"/>
    <lineage>
        <taxon>Bacteria</taxon>
        <taxon>Bacillati</taxon>
        <taxon>Bacillota</taxon>
        <taxon>Bacilli</taxon>
        <taxon>Bacillales</taxon>
        <taxon>Bacillaceae</taxon>
        <taxon>Halobacillus</taxon>
    </lineage>
</organism>
<evidence type="ECO:0000313" key="3">
    <source>
        <dbReference type="Proteomes" id="UP000028868"/>
    </source>
</evidence>
<dbReference type="Pfam" id="PF19510">
    <property type="entry name" value="DUF6044"/>
    <property type="match status" value="1"/>
</dbReference>
<keyword evidence="3" id="KW-1185">Reference proteome</keyword>
<feature type="transmembrane region" description="Helical" evidence="1">
    <location>
        <begin position="143"/>
        <end position="169"/>
    </location>
</feature>
<dbReference type="Proteomes" id="UP000028868">
    <property type="component" value="Unassembled WGS sequence"/>
</dbReference>
<comment type="caution">
    <text evidence="2">The sequence shown here is derived from an EMBL/GenBank/DDBJ whole genome shotgun (WGS) entry which is preliminary data.</text>
</comment>
<feature type="transmembrane region" description="Helical" evidence="1">
    <location>
        <begin position="181"/>
        <end position="210"/>
    </location>
</feature>
<feature type="transmembrane region" description="Helical" evidence="1">
    <location>
        <begin position="353"/>
        <end position="372"/>
    </location>
</feature>
<feature type="transmembrane region" description="Helical" evidence="1">
    <location>
        <begin position="222"/>
        <end position="241"/>
    </location>
</feature>
<evidence type="ECO:0008006" key="4">
    <source>
        <dbReference type="Google" id="ProtNLM"/>
    </source>
</evidence>
<evidence type="ECO:0000256" key="1">
    <source>
        <dbReference type="SAM" id="Phobius"/>
    </source>
</evidence>
<gene>
    <name evidence="2" type="ORF">BN983_03395</name>
</gene>
<keyword evidence="1" id="KW-0472">Membrane</keyword>
<feature type="transmembrane region" description="Helical" evidence="1">
    <location>
        <begin position="12"/>
        <end position="32"/>
    </location>
</feature>
<keyword evidence="1" id="KW-1133">Transmembrane helix</keyword>
<dbReference type="EMBL" id="CCDI010000004">
    <property type="protein sequence ID" value="CDQ25090.1"/>
    <property type="molecule type" value="Genomic_DNA"/>
</dbReference>
<evidence type="ECO:0000313" key="2">
    <source>
        <dbReference type="EMBL" id="CDQ25090.1"/>
    </source>
</evidence>
<sequence length="569" mass="66264">MWLNIYKSILKNKWLILSCLIIAVYLMPYYLLGEETHIRVHDNLDSNIVWYKLLAESGQIFASPGSTLPNVINGLPRSALSSSMDLMVWLYIWFEPFTAYTMNQTIMRFAAFFGMYALLNFLFREKGDFDLPRVKWISAGVSLGYALLPFWPSGALSIAGLPLALLAFLKVRKHGKRTPVGYWFIIGLLPFHSSLILTFIFFLGLMGILWLFDWIKTKQMNLLFLTAIISMGMIYLGKNYLLLAGMFMEDTFTPHRVSFDLGHKSFGDTLQLFSKNFIWGHTHDISLHQKVILPTVIIAFLIAFYKKITFHSLAFVMTFNMLLSFWYALWYWEGWRLIKDQWMLLNAFNFSRIHFLSPLLWYLAFAFALIILVKQIRWGIAVAVVLIGIQISLLFQLNEETKYKETGTPTFEEFYSEDLFRDIKSYVGKAPSEYRVVSVGMHPTIAQYNGMYTLDTYNVTIPLSYKRQFREIIAPELEKNPRLRNYFDGWGSRLYMYVADLGKDYMFSKNSTQVIKQLEINTKILEEMGGDYVISALPIANHRHIGLELEKAFENDRSPWKIYLYKVNP</sequence>
<keyword evidence="1" id="KW-0812">Transmembrane</keyword>
<feature type="transmembrane region" description="Helical" evidence="1">
    <location>
        <begin position="106"/>
        <end position="123"/>
    </location>
</feature>
<feature type="transmembrane region" description="Helical" evidence="1">
    <location>
        <begin position="314"/>
        <end position="332"/>
    </location>
</feature>
<feature type="transmembrane region" description="Helical" evidence="1">
    <location>
        <begin position="378"/>
        <end position="395"/>
    </location>
</feature>
<proteinExistence type="predicted"/>
<reference evidence="3" key="1">
    <citation type="submission" date="2014-03" db="EMBL/GenBank/DDBJ databases">
        <authorList>
            <person name="Urmite Genomes U."/>
        </authorList>
    </citation>
    <scope>NUCLEOTIDE SEQUENCE [LARGE SCALE GENOMIC DNA]</scope>
    <source>
        <strain evidence="3">HD-03</strain>
    </source>
</reference>
<name>A0A024P820_9BACI</name>
<feature type="transmembrane region" description="Helical" evidence="1">
    <location>
        <begin position="291"/>
        <end position="308"/>
    </location>
</feature>
<dbReference type="InterPro" id="IPR046107">
    <property type="entry name" value="DUF6044"/>
</dbReference>